<dbReference type="GeneID" id="18563394"/>
<gene>
    <name evidence="1" type="primary">178</name>
    <name evidence="1" type="ORF">G_178</name>
</gene>
<organism evidence="1 2">
    <name type="scientific">Bacillus phage G</name>
    <dbReference type="NCBI Taxonomy" id="2884420"/>
    <lineage>
        <taxon>Viruses</taxon>
        <taxon>Duplodnaviria</taxon>
        <taxon>Heunggongvirae</taxon>
        <taxon>Uroviricota</taxon>
        <taxon>Caudoviricetes</taxon>
        <taxon>Donellivirus</taxon>
        <taxon>Donellivirus gee</taxon>
    </lineage>
</organism>
<name>G3MBP4_9CAUD</name>
<keyword evidence="2" id="KW-1185">Reference proteome</keyword>
<sequence>MPYKKPGAYARFVKTASAITSVGATRVMAIVGTGRMYFDSLNENIVRNNKAISDELARKGVYEVYAVTNKSVKPADLDPSNEAVLKSKVRVYEKDVDYTIAVDEATGTARIVWEKEAGADAVVTTETFADTHPLHEIVSATVHEEHLITDGSYRIQFTYIDSADSSFNTFAIINNKNEEVLGEYTFTNTALINVIPGLTMTVRDFSAANVGDSVKIDCTAAKIKAGLFDADQTTFYIHYNYKKMDAALEPKVFSDYNSVVAEYGNYEVTASGKVINSLSLGAEIAFTNGVTPIVLVQAKNDTAYEINTAIDKLRKDVVGVSVISTIVPLSTANGVRLHVSAHVLDMSDEEVGRERMAYVGINKNESYGEAALLTKGFNNERLVCVAPGSAVKEIRDLETGKVSLRNLDASYLAVAVATLGLKNDPAEPLTNKPITGFSSIGSVYTEFEKNHMAENGVLILEQSGNNIKVRHGITTAATEVNTAEITLVQIKDYVIESVRKYLGEIYIGRKLMPTVVTDVQTTLTNILSQFVSQEVILGYGSVDVVRSEDDPRAIDVKFEIEAVYPLNYINIAFSFSGVN</sequence>
<dbReference type="KEGG" id="vg:18563394"/>
<dbReference type="EMBL" id="JN638751">
    <property type="protein sequence ID" value="AEO93438.1"/>
    <property type="molecule type" value="Genomic_DNA"/>
</dbReference>
<evidence type="ECO:0000313" key="2">
    <source>
        <dbReference type="Proteomes" id="UP000009273"/>
    </source>
</evidence>
<evidence type="ECO:0000313" key="1">
    <source>
        <dbReference type="EMBL" id="AEO93438.1"/>
    </source>
</evidence>
<proteinExistence type="predicted"/>
<dbReference type="Proteomes" id="UP000009273">
    <property type="component" value="Segment"/>
</dbReference>
<reference evidence="1 2" key="1">
    <citation type="submission" date="2011-09" db="EMBL/GenBank/DDBJ databases">
        <authorList>
            <person name="Pope W.H."/>
            <person name="Pedulla M.L."/>
            <person name="Ford M.E."/>
            <person name="Peebles C.L."/>
            <person name="Hatfull G.H."/>
            <person name="Hendrix R.W."/>
        </authorList>
    </citation>
    <scope>NUCLEOTIDE SEQUENCE [LARGE SCALE GENOMIC DNA]</scope>
    <source>
        <strain evidence="1">G</strain>
    </source>
</reference>
<dbReference type="RefSeq" id="YP_009015481.1">
    <property type="nucleotide sequence ID" value="NC_023719.1"/>
</dbReference>
<protein>
    <submittedName>
        <fullName evidence="1">Gp178</fullName>
    </submittedName>
</protein>
<accession>G3MBP4</accession>